<reference evidence="2" key="1">
    <citation type="journal article" date="2013" name="Nat. Biotechnol.">
        <title>Chinese hamster genome sequenced from sorted chromosomes.</title>
        <authorList>
            <person name="Brinkrolf K."/>
            <person name="Rupp O."/>
            <person name="Laux H."/>
            <person name="Kollin F."/>
            <person name="Ernst W."/>
            <person name="Linke B."/>
            <person name="Kofler R."/>
            <person name="Romand S."/>
            <person name="Hesse F."/>
            <person name="Budach W.E."/>
            <person name="Galosy S."/>
            <person name="Muller D."/>
            <person name="Noll T."/>
            <person name="Wienberg J."/>
            <person name="Jostock T."/>
            <person name="Leonard M."/>
            <person name="Grillari J."/>
            <person name="Tauch A."/>
            <person name="Goesmann A."/>
            <person name="Helk B."/>
            <person name="Mott J.E."/>
            <person name="Puhler A."/>
            <person name="Borth N."/>
        </authorList>
    </citation>
    <scope>NUCLEOTIDE SEQUENCE [LARGE SCALE GENOMIC DNA]</scope>
    <source>
        <strain evidence="2">17A/GY</strain>
    </source>
</reference>
<feature type="non-terminal residue" evidence="1">
    <location>
        <position position="52"/>
    </location>
</feature>
<dbReference type="AlphaFoldDB" id="A0A061HZ77"/>
<proteinExistence type="predicted"/>
<gene>
    <name evidence="1" type="ORF">H671_5g14569</name>
</gene>
<sequence>MLRSTGFFRSIDCPYWAGAPGGPCRRPYCHFRHRGARGPGTPGGSSAASPAA</sequence>
<keyword evidence="1" id="KW-0540">Nuclease</keyword>
<organism evidence="1 2">
    <name type="scientific">Cricetulus griseus</name>
    <name type="common">Chinese hamster</name>
    <name type="synonym">Cricetulus barabensis griseus</name>
    <dbReference type="NCBI Taxonomy" id="10029"/>
    <lineage>
        <taxon>Eukaryota</taxon>
        <taxon>Metazoa</taxon>
        <taxon>Chordata</taxon>
        <taxon>Craniata</taxon>
        <taxon>Vertebrata</taxon>
        <taxon>Euteleostomi</taxon>
        <taxon>Mammalia</taxon>
        <taxon>Eutheria</taxon>
        <taxon>Euarchontoglires</taxon>
        <taxon>Glires</taxon>
        <taxon>Rodentia</taxon>
        <taxon>Myomorpha</taxon>
        <taxon>Muroidea</taxon>
        <taxon>Cricetidae</taxon>
        <taxon>Cricetinae</taxon>
        <taxon>Cricetulus</taxon>
    </lineage>
</organism>
<evidence type="ECO:0000313" key="1">
    <source>
        <dbReference type="EMBL" id="ERE73025.1"/>
    </source>
</evidence>
<dbReference type="EC" id="3.1.-.-" evidence="1"/>
<accession>A0A061HZ77</accession>
<keyword evidence="1" id="KW-0378">Hydrolase</keyword>
<dbReference type="EMBL" id="KE679613">
    <property type="protein sequence ID" value="ERE73025.1"/>
    <property type="molecule type" value="Genomic_DNA"/>
</dbReference>
<dbReference type="Proteomes" id="UP000030759">
    <property type="component" value="Unassembled WGS sequence"/>
</dbReference>
<name>A0A061HZ77_CRIGR</name>
<evidence type="ECO:0000313" key="2">
    <source>
        <dbReference type="Proteomes" id="UP000030759"/>
    </source>
</evidence>
<protein>
    <submittedName>
        <fullName evidence="1">Putative RNA exonuclease 1 like protein</fullName>
        <ecNumber evidence="1">3.1.-.-</ecNumber>
    </submittedName>
</protein>
<dbReference type="GO" id="GO:0004527">
    <property type="term" value="F:exonuclease activity"/>
    <property type="evidence" value="ECO:0007669"/>
    <property type="project" value="UniProtKB-KW"/>
</dbReference>
<keyword evidence="1" id="KW-0269">Exonuclease</keyword>